<dbReference type="PANTHER" id="PTHR11067:SF9">
    <property type="entry name" value="INOSINE TRIPHOSPHATE PYROPHOSPHATASE"/>
    <property type="match status" value="1"/>
</dbReference>
<dbReference type="GO" id="GO:0005829">
    <property type="term" value="C:cytosol"/>
    <property type="evidence" value="ECO:0007669"/>
    <property type="project" value="TreeGrafter"/>
</dbReference>
<accession>A0A1F5Q9A2</accession>
<dbReference type="SUPFAM" id="SSF52972">
    <property type="entry name" value="ITPase-like"/>
    <property type="match status" value="1"/>
</dbReference>
<reference evidence="3 4" key="1">
    <citation type="journal article" date="2016" name="Nat. Commun.">
        <title>Thousands of microbial genomes shed light on interconnected biogeochemical processes in an aquifer system.</title>
        <authorList>
            <person name="Anantharaman K."/>
            <person name="Brown C.T."/>
            <person name="Hug L.A."/>
            <person name="Sharon I."/>
            <person name="Castelle C.J."/>
            <person name="Probst A.J."/>
            <person name="Thomas B.C."/>
            <person name="Singh A."/>
            <person name="Wilkins M.J."/>
            <person name="Karaoz U."/>
            <person name="Brodie E.L."/>
            <person name="Williams K.H."/>
            <person name="Hubbard S.S."/>
            <person name="Banfield J.F."/>
        </authorList>
    </citation>
    <scope>NUCLEOTIDE SEQUENCE [LARGE SCALE GENOMIC DNA]</scope>
</reference>
<name>A0A1F5Q9A2_9BACT</name>
<organism evidence="3 4">
    <name type="scientific">Candidatus Doudnabacteria bacterium RIFCSPLOWO2_02_FULL_48_13</name>
    <dbReference type="NCBI Taxonomy" id="1817845"/>
    <lineage>
        <taxon>Bacteria</taxon>
        <taxon>Candidatus Doudnaibacteriota</taxon>
    </lineage>
</organism>
<comment type="caution">
    <text evidence="3">The sequence shown here is derived from an EMBL/GenBank/DDBJ whole genome shotgun (WGS) entry which is preliminary data.</text>
</comment>
<dbReference type="AlphaFoldDB" id="A0A1F5Q9A2"/>
<dbReference type="GO" id="GO:0047429">
    <property type="term" value="F:nucleoside triphosphate diphosphatase activity"/>
    <property type="evidence" value="ECO:0007669"/>
    <property type="project" value="InterPro"/>
</dbReference>
<dbReference type="GO" id="GO:0009143">
    <property type="term" value="P:nucleoside triphosphate catabolic process"/>
    <property type="evidence" value="ECO:0007669"/>
    <property type="project" value="InterPro"/>
</dbReference>
<evidence type="ECO:0000256" key="1">
    <source>
        <dbReference type="ARBA" id="ARBA00008023"/>
    </source>
</evidence>
<dbReference type="InterPro" id="IPR029001">
    <property type="entry name" value="ITPase-like_fam"/>
</dbReference>
<protein>
    <recommendedName>
        <fullName evidence="5">Non-canonical purine NTP pyrophosphatase</fullName>
    </recommendedName>
</protein>
<sequence>MKLLLGTTNPGKIADYTKYLQDMRLEIVTLKDLGLIVEEPLEIGETYKDNALLKARFYAERTEYPTLADDGGFEAEALDGWPGLESKRWVGPHGTDQDRVNKLMEMMKGEKNRGAKLILTVCVYLPAAREAIFVENAIEGIIPEKPGAKMVEGFPYRSVLFLPQYNKFYIDLSGEEHEEINHRRQACKELLLKLEPYLN</sequence>
<keyword evidence="2" id="KW-0378">Hydrolase</keyword>
<evidence type="ECO:0000313" key="3">
    <source>
        <dbReference type="EMBL" id="OGE98697.1"/>
    </source>
</evidence>
<dbReference type="InterPro" id="IPR002637">
    <property type="entry name" value="RdgB/HAM1"/>
</dbReference>
<gene>
    <name evidence="3" type="ORF">A3J05_04525</name>
</gene>
<dbReference type="PANTHER" id="PTHR11067">
    <property type="entry name" value="INOSINE TRIPHOSPHATE PYROPHOSPHATASE/HAM1 PROTEIN"/>
    <property type="match status" value="1"/>
</dbReference>
<dbReference type="EMBL" id="MFFF01000027">
    <property type="protein sequence ID" value="OGE98697.1"/>
    <property type="molecule type" value="Genomic_DNA"/>
</dbReference>
<evidence type="ECO:0000313" key="4">
    <source>
        <dbReference type="Proteomes" id="UP000177235"/>
    </source>
</evidence>
<dbReference type="Proteomes" id="UP000177235">
    <property type="component" value="Unassembled WGS sequence"/>
</dbReference>
<dbReference type="Gene3D" id="3.90.950.10">
    <property type="match status" value="1"/>
</dbReference>
<comment type="similarity">
    <text evidence="1">Belongs to the HAM1 NTPase family.</text>
</comment>
<evidence type="ECO:0000256" key="2">
    <source>
        <dbReference type="ARBA" id="ARBA00022801"/>
    </source>
</evidence>
<dbReference type="Pfam" id="PF01725">
    <property type="entry name" value="Ham1p_like"/>
    <property type="match status" value="1"/>
</dbReference>
<evidence type="ECO:0008006" key="5">
    <source>
        <dbReference type="Google" id="ProtNLM"/>
    </source>
</evidence>
<proteinExistence type="inferred from homology"/>